<keyword evidence="8" id="KW-1185">Reference proteome</keyword>
<comment type="similarity">
    <text evidence="1">Belongs to the sulfatase family.</text>
</comment>
<dbReference type="KEGG" id="taer:GT409_00625"/>
<dbReference type="Pfam" id="PF00884">
    <property type="entry name" value="Sulfatase"/>
    <property type="match status" value="1"/>
</dbReference>
<evidence type="ECO:0000259" key="6">
    <source>
        <dbReference type="Pfam" id="PF02018"/>
    </source>
</evidence>
<dbReference type="SUPFAM" id="SSF53649">
    <property type="entry name" value="Alkaline phosphatase-like"/>
    <property type="match status" value="1"/>
</dbReference>
<dbReference type="GO" id="GO:0016740">
    <property type="term" value="F:transferase activity"/>
    <property type="evidence" value="ECO:0007669"/>
    <property type="project" value="UniProtKB-KW"/>
</dbReference>
<evidence type="ECO:0000256" key="1">
    <source>
        <dbReference type="ARBA" id="ARBA00008779"/>
    </source>
</evidence>
<dbReference type="EMBL" id="CP047593">
    <property type="protein sequence ID" value="QHI68013.1"/>
    <property type="molecule type" value="Genomic_DNA"/>
</dbReference>
<dbReference type="InterPro" id="IPR003305">
    <property type="entry name" value="CenC_carb-bd"/>
</dbReference>
<dbReference type="GO" id="GO:0004065">
    <property type="term" value="F:arylsulfatase activity"/>
    <property type="evidence" value="ECO:0007669"/>
    <property type="project" value="TreeGrafter"/>
</dbReference>
<gene>
    <name evidence="7" type="ORF">GT409_00625</name>
</gene>
<name>A0A6P1M4T2_9BACT</name>
<dbReference type="SUPFAM" id="SSF49785">
    <property type="entry name" value="Galactose-binding domain-like"/>
    <property type="match status" value="1"/>
</dbReference>
<dbReference type="InterPro" id="IPR017850">
    <property type="entry name" value="Alkaline_phosphatase_core_sf"/>
</dbReference>
<evidence type="ECO:0000259" key="5">
    <source>
        <dbReference type="Pfam" id="PF00884"/>
    </source>
</evidence>
<evidence type="ECO:0000256" key="2">
    <source>
        <dbReference type="ARBA" id="ARBA00022723"/>
    </source>
</evidence>
<dbReference type="InterPro" id="IPR050738">
    <property type="entry name" value="Sulfatase"/>
</dbReference>
<dbReference type="PANTHER" id="PTHR42693:SF53">
    <property type="entry name" value="ENDO-4-O-SULFATASE"/>
    <property type="match status" value="1"/>
</dbReference>
<keyword evidence="4" id="KW-0106">Calcium</keyword>
<dbReference type="Gene3D" id="3.30.1120.10">
    <property type="match status" value="1"/>
</dbReference>
<accession>A0A6P1M4T2</accession>
<evidence type="ECO:0000313" key="8">
    <source>
        <dbReference type="Proteomes" id="UP000464954"/>
    </source>
</evidence>
<dbReference type="PROSITE" id="PS00149">
    <property type="entry name" value="SULFATASE_2"/>
    <property type="match status" value="1"/>
</dbReference>
<evidence type="ECO:0000256" key="4">
    <source>
        <dbReference type="ARBA" id="ARBA00022837"/>
    </source>
</evidence>
<dbReference type="Gene3D" id="3.40.720.10">
    <property type="entry name" value="Alkaline Phosphatase, subunit A"/>
    <property type="match status" value="1"/>
</dbReference>
<dbReference type="PANTHER" id="PTHR42693">
    <property type="entry name" value="ARYLSULFATASE FAMILY MEMBER"/>
    <property type="match status" value="1"/>
</dbReference>
<dbReference type="GO" id="GO:0016798">
    <property type="term" value="F:hydrolase activity, acting on glycosyl bonds"/>
    <property type="evidence" value="ECO:0007669"/>
    <property type="project" value="InterPro"/>
</dbReference>
<dbReference type="Pfam" id="PF02018">
    <property type="entry name" value="CBM_4_9"/>
    <property type="match status" value="1"/>
</dbReference>
<organism evidence="7 8">
    <name type="scientific">Tichowtungia aerotolerans</name>
    <dbReference type="NCBI Taxonomy" id="2697043"/>
    <lineage>
        <taxon>Bacteria</taxon>
        <taxon>Pseudomonadati</taxon>
        <taxon>Kiritimatiellota</taxon>
        <taxon>Tichowtungiia</taxon>
        <taxon>Tichowtungiales</taxon>
        <taxon>Tichowtungiaceae</taxon>
        <taxon>Tichowtungia</taxon>
    </lineage>
</organism>
<keyword evidence="3 7" id="KW-0378">Hydrolase</keyword>
<feature type="domain" description="Sulfatase N-terminal" evidence="5">
    <location>
        <begin position="29"/>
        <end position="400"/>
    </location>
</feature>
<dbReference type="InterPro" id="IPR000917">
    <property type="entry name" value="Sulfatase_N"/>
</dbReference>
<dbReference type="AlphaFoldDB" id="A0A6P1M4T2"/>
<dbReference type="RefSeq" id="WP_160626047.1">
    <property type="nucleotide sequence ID" value="NZ_CP047593.1"/>
</dbReference>
<dbReference type="GO" id="GO:0046872">
    <property type="term" value="F:metal ion binding"/>
    <property type="evidence" value="ECO:0007669"/>
    <property type="project" value="UniProtKB-KW"/>
</dbReference>
<dbReference type="InterPro" id="IPR024607">
    <property type="entry name" value="Sulfatase_CS"/>
</dbReference>
<reference evidence="7 8" key="1">
    <citation type="submission" date="2020-01" db="EMBL/GenBank/DDBJ databases">
        <title>Ponticoccus aerotolerans gen. nov., sp. nov., an anaerobic bacterium and proposal of Ponticoccusceae fam. nov., Ponticoccusles ord. nov. and Ponticoccuse classis nov. in the phylum Kiritimatiellaeota.</title>
        <authorList>
            <person name="Zhou L.Y."/>
            <person name="Du Z.J."/>
        </authorList>
    </citation>
    <scope>NUCLEOTIDE SEQUENCE [LARGE SCALE GENOMIC DNA]</scope>
    <source>
        <strain evidence="7 8">S-5007</strain>
    </source>
</reference>
<proteinExistence type="inferred from homology"/>
<protein>
    <submittedName>
        <fullName evidence="7">Sulfatase-like hydrolase/transferase</fullName>
    </submittedName>
</protein>
<dbReference type="InterPro" id="IPR008979">
    <property type="entry name" value="Galactose-bd-like_sf"/>
</dbReference>
<sequence>MSRIRIFLYLFSICCCLRQNLLAEEPGRPNIIIFMTDDAGYSDISLYGSEIQTPHIDQLAERGVVFRTFYNNARCSPTRASLLTGLYPHSVGVGDLCGEGYASDLPGYAGYLKHTNNATIAELLGNAGYETLLSGKWHLGGEPEFSAGFNSHPMRRGFDNFYGLLGPSADYFEPQQYWDGFEPAEPPGNDPNWYSEDAFGDKAVEWIEDAVAEEKPFFLHLAFKAPHNPRQALDEDYRPYLPGYAKELWPSVMTDRVEKLKANGIIPEEWGANGFEFDDAYYDNMPEERAQNLREIAAIKAGAIVSADRNVGKVMAALDRLGQTGNTLVFFFSDNGSALAHDLNNIWNAPFRGSKGDLTEGGVASHCIVQWPDDISARRIVSAKADVLDIMPTVLDAAGVKYPEQFKERTLHPLEGVSLMPLLKDHDSFTVTHRKLFWELYGQKAVIQDNKWKYYQSYDTKTGVSEEFLFDLENDGTELNNLIDTPQGREIAAGLRADWKEWANRVGAEAYSVVKSARKEFHDQNPSIPPAAISSAQLVNGSFEGRSSRQLVPPGPSVDEAPGWRAFDTTGQNSIRLVTDPSGASDGNNYIEIISTLSGSGLGDTGVDVTTTGAGAFVLSVGKTYTVSFDAKWVSGPDNSLNVSIRAQDGSRDVGAQFAGESFSLASDWTSYSYTFDVTEEYRLPNGESPLLYIGFRPKNGGTLQEETIRIDHVQVTVH</sequence>
<feature type="domain" description="CBM-cenC" evidence="6">
    <location>
        <begin position="536"/>
        <end position="679"/>
    </location>
</feature>
<keyword evidence="7" id="KW-0808">Transferase</keyword>
<dbReference type="Gene3D" id="2.60.120.260">
    <property type="entry name" value="Galactose-binding domain-like"/>
    <property type="match status" value="1"/>
</dbReference>
<evidence type="ECO:0000256" key="3">
    <source>
        <dbReference type="ARBA" id="ARBA00022801"/>
    </source>
</evidence>
<keyword evidence="2" id="KW-0479">Metal-binding</keyword>
<dbReference type="Proteomes" id="UP000464954">
    <property type="component" value="Chromosome"/>
</dbReference>
<evidence type="ECO:0000313" key="7">
    <source>
        <dbReference type="EMBL" id="QHI68013.1"/>
    </source>
</evidence>